<comment type="caution">
    <text evidence="1">The sequence shown here is derived from an EMBL/GenBank/DDBJ whole genome shotgun (WGS) entry which is preliminary data.</text>
</comment>
<evidence type="ECO:0000313" key="1">
    <source>
        <dbReference type="EMBL" id="EWM20087.1"/>
    </source>
</evidence>
<organism evidence="1 2">
    <name type="scientific">Nannochloropsis gaditana</name>
    <dbReference type="NCBI Taxonomy" id="72520"/>
    <lineage>
        <taxon>Eukaryota</taxon>
        <taxon>Sar</taxon>
        <taxon>Stramenopiles</taxon>
        <taxon>Ochrophyta</taxon>
        <taxon>Eustigmatophyceae</taxon>
        <taxon>Eustigmatales</taxon>
        <taxon>Monodopsidaceae</taxon>
        <taxon>Nannochloropsis</taxon>
    </lineage>
</organism>
<proteinExistence type="predicted"/>
<accession>W7T033</accession>
<dbReference type="Proteomes" id="UP000019335">
    <property type="component" value="Unassembled WGS sequence"/>
</dbReference>
<gene>
    <name evidence="1" type="ORF">Naga_101872g2</name>
</gene>
<dbReference type="EMBL" id="AZIL01003372">
    <property type="protein sequence ID" value="EWM20087.1"/>
    <property type="molecule type" value="Genomic_DNA"/>
</dbReference>
<evidence type="ECO:0000313" key="2">
    <source>
        <dbReference type="Proteomes" id="UP000019335"/>
    </source>
</evidence>
<dbReference type="AlphaFoldDB" id="W7T033"/>
<name>W7T033_9STRA</name>
<reference evidence="1 2" key="1">
    <citation type="journal article" date="2014" name="Mol. Plant">
        <title>Chromosome Scale Genome Assembly and Transcriptome Profiling of Nannochloropsis gaditana in Nitrogen Depletion.</title>
        <authorList>
            <person name="Corteggiani Carpinelli E."/>
            <person name="Telatin A."/>
            <person name="Vitulo N."/>
            <person name="Forcato C."/>
            <person name="D'Angelo M."/>
            <person name="Schiavon R."/>
            <person name="Vezzi A."/>
            <person name="Giacometti G.M."/>
            <person name="Morosinotto T."/>
            <person name="Valle G."/>
        </authorList>
    </citation>
    <scope>NUCLEOTIDE SEQUENCE [LARGE SCALE GENOMIC DNA]</scope>
    <source>
        <strain evidence="1 2">B-31</strain>
    </source>
</reference>
<protein>
    <submittedName>
        <fullName evidence="1">Uncharacterized protein</fullName>
    </submittedName>
</protein>
<feature type="non-terminal residue" evidence="1">
    <location>
        <position position="112"/>
    </location>
</feature>
<keyword evidence="2" id="KW-1185">Reference proteome</keyword>
<sequence>MARENELNKIPTDHTFGPTKAPIISKRECSSISHQWIEIPVIAKQTSIPGAIFWSHFPVDLSIHRSRGSLFGSLIYRPVCHCSSFFVIFLVSGHRLPELPLLPSWFPFPSLR</sequence>